<protein>
    <submittedName>
        <fullName evidence="3">Uncharacterized protein</fullName>
    </submittedName>
</protein>
<keyword evidence="4" id="KW-1185">Reference proteome</keyword>
<comment type="caution">
    <text evidence="3">The sequence shown here is derived from an EMBL/GenBank/DDBJ whole genome shotgun (WGS) entry which is preliminary data.</text>
</comment>
<feature type="region of interest" description="Disordered" evidence="1">
    <location>
        <begin position="36"/>
        <end position="58"/>
    </location>
</feature>
<proteinExistence type="predicted"/>
<evidence type="ECO:0000313" key="3">
    <source>
        <dbReference type="EMBL" id="MBE9077189.1"/>
    </source>
</evidence>
<feature type="chain" id="PRO_5035325718" evidence="2">
    <location>
        <begin position="33"/>
        <end position="197"/>
    </location>
</feature>
<accession>A0A8J7ACI6</accession>
<dbReference type="EMBL" id="JADEXG010000013">
    <property type="protein sequence ID" value="MBE9077189.1"/>
    <property type="molecule type" value="Genomic_DNA"/>
</dbReference>
<gene>
    <name evidence="3" type="ORF">IQ241_07750</name>
</gene>
<sequence length="197" mass="21326">MTSFAKIRFSRVAALLGLASCALIGYPLTVNAQTPAETPDAEAAPETPAEATRPLDQAGSPLGIASGEVLMQEAEQAISVQDYPLAAQKLQSARESFNKISGFYQQLSGVFTGVDSRVNDSLRQRALTAAEMRDQATYQLALVYRAQSQPEQAVPLLVEVVQSQQPTRELGQQAYQQLFELGFVEFPYPRGGDSPSE</sequence>
<organism evidence="3 4">
    <name type="scientific">Vasconcelosia minhoensis LEGE 07310</name>
    <dbReference type="NCBI Taxonomy" id="915328"/>
    <lineage>
        <taxon>Bacteria</taxon>
        <taxon>Bacillati</taxon>
        <taxon>Cyanobacteriota</taxon>
        <taxon>Cyanophyceae</taxon>
        <taxon>Nodosilineales</taxon>
        <taxon>Cymatolegaceae</taxon>
        <taxon>Vasconcelosia</taxon>
        <taxon>Vasconcelosia minhoensis</taxon>
    </lineage>
</organism>
<dbReference type="AlphaFoldDB" id="A0A8J7ACI6"/>
<dbReference type="Proteomes" id="UP000636505">
    <property type="component" value="Unassembled WGS sequence"/>
</dbReference>
<evidence type="ECO:0000313" key="4">
    <source>
        <dbReference type="Proteomes" id="UP000636505"/>
    </source>
</evidence>
<feature type="signal peptide" evidence="2">
    <location>
        <begin position="1"/>
        <end position="32"/>
    </location>
</feature>
<reference evidence="3" key="1">
    <citation type="submission" date="2020-10" db="EMBL/GenBank/DDBJ databases">
        <authorList>
            <person name="Castelo-Branco R."/>
            <person name="Eusebio N."/>
            <person name="Adriana R."/>
            <person name="Vieira A."/>
            <person name="Brugerolle De Fraissinette N."/>
            <person name="Rezende De Castro R."/>
            <person name="Schneider M.P."/>
            <person name="Vasconcelos V."/>
            <person name="Leao P.N."/>
        </authorList>
    </citation>
    <scope>NUCLEOTIDE SEQUENCE</scope>
    <source>
        <strain evidence="3">LEGE 07310</strain>
    </source>
</reference>
<evidence type="ECO:0000256" key="2">
    <source>
        <dbReference type="SAM" id="SignalP"/>
    </source>
</evidence>
<name>A0A8J7ACI6_9CYAN</name>
<evidence type="ECO:0000256" key="1">
    <source>
        <dbReference type="SAM" id="MobiDB-lite"/>
    </source>
</evidence>
<dbReference type="RefSeq" id="WP_193905848.1">
    <property type="nucleotide sequence ID" value="NZ_JADEXG010000013.1"/>
</dbReference>
<keyword evidence="2" id="KW-0732">Signal</keyword>
<feature type="compositionally biased region" description="Low complexity" evidence="1">
    <location>
        <begin position="36"/>
        <end position="52"/>
    </location>
</feature>